<dbReference type="Proteomes" id="UP001589894">
    <property type="component" value="Unassembled WGS sequence"/>
</dbReference>
<comment type="caution">
    <text evidence="1">The sequence shown here is derived from an EMBL/GenBank/DDBJ whole genome shotgun (WGS) entry which is preliminary data.</text>
</comment>
<gene>
    <name evidence="1" type="ORF">ACFFHU_07425</name>
</gene>
<organism evidence="1 2">
    <name type="scientific">Plantactinospora siamensis</name>
    <dbReference type="NCBI Taxonomy" id="555372"/>
    <lineage>
        <taxon>Bacteria</taxon>
        <taxon>Bacillati</taxon>
        <taxon>Actinomycetota</taxon>
        <taxon>Actinomycetes</taxon>
        <taxon>Micromonosporales</taxon>
        <taxon>Micromonosporaceae</taxon>
        <taxon>Plantactinospora</taxon>
    </lineage>
</organism>
<dbReference type="EMBL" id="JBHLUE010000004">
    <property type="protein sequence ID" value="MFC0563996.1"/>
    <property type="molecule type" value="Genomic_DNA"/>
</dbReference>
<accession>A0ABV6NTA1</accession>
<keyword evidence="2" id="KW-1185">Reference proteome</keyword>
<proteinExistence type="predicted"/>
<protein>
    <submittedName>
        <fullName evidence="1">Uncharacterized protein</fullName>
    </submittedName>
</protein>
<evidence type="ECO:0000313" key="2">
    <source>
        <dbReference type="Proteomes" id="UP001589894"/>
    </source>
</evidence>
<dbReference type="RefSeq" id="WP_377336936.1">
    <property type="nucleotide sequence ID" value="NZ_JBHLUE010000004.1"/>
</dbReference>
<evidence type="ECO:0000313" key="1">
    <source>
        <dbReference type="EMBL" id="MFC0563996.1"/>
    </source>
</evidence>
<reference evidence="1 2" key="1">
    <citation type="submission" date="2024-09" db="EMBL/GenBank/DDBJ databases">
        <authorList>
            <person name="Sun Q."/>
            <person name="Mori K."/>
        </authorList>
    </citation>
    <scope>NUCLEOTIDE SEQUENCE [LARGE SCALE GENOMIC DNA]</scope>
    <source>
        <strain evidence="1 2">TBRC 2205</strain>
    </source>
</reference>
<name>A0ABV6NTA1_9ACTN</name>
<sequence>MTLKTAAYGAVFLVSNADPGPFAMIKESFAASDTIAGSSGLIRDVLTTGPLPRLPEDPAAVKESVLPALRRSVELLRERAPGEVSRYQATVVAAAHQVAEASAGTSEAESTALAEVLAALQVTTDR</sequence>